<organism evidence="2 3">
    <name type="scientific">Haloferax massiliensis</name>
    <dbReference type="NCBI Taxonomy" id="1476858"/>
    <lineage>
        <taxon>Archaea</taxon>
        <taxon>Methanobacteriati</taxon>
        <taxon>Methanobacteriota</taxon>
        <taxon>Stenosarchaea group</taxon>
        <taxon>Halobacteria</taxon>
        <taxon>Halobacteriales</taxon>
        <taxon>Haloferacaceae</taxon>
        <taxon>Haloferax</taxon>
    </lineage>
</organism>
<dbReference type="OrthoDB" id="291083at2157"/>
<protein>
    <recommendedName>
        <fullName evidence="4">Harpin binding protein 1</fullName>
    </recommendedName>
</protein>
<evidence type="ECO:0000256" key="1">
    <source>
        <dbReference type="SAM" id="MobiDB-lite"/>
    </source>
</evidence>
<dbReference type="EMBL" id="CSTE01000005">
    <property type="protein sequence ID" value="CQR53291.1"/>
    <property type="molecule type" value="Genomic_DNA"/>
</dbReference>
<evidence type="ECO:0008006" key="4">
    <source>
        <dbReference type="Google" id="ProtNLM"/>
    </source>
</evidence>
<reference evidence="3" key="1">
    <citation type="submission" date="2015-03" db="EMBL/GenBank/DDBJ databases">
        <authorList>
            <person name="Urmite Genomes"/>
        </authorList>
    </citation>
    <scope>NUCLEOTIDE SEQUENCE [LARGE SCALE GENOMIC DNA]</scope>
    <source>
        <strain evidence="3">Arc-Hr</strain>
    </source>
</reference>
<dbReference type="Proteomes" id="UP000198902">
    <property type="component" value="Unassembled WGS sequence"/>
</dbReference>
<evidence type="ECO:0000313" key="2">
    <source>
        <dbReference type="EMBL" id="CQR53291.1"/>
    </source>
</evidence>
<name>A0A0D6JVV7_9EURY</name>
<accession>A0A0D6JVV7</accession>
<keyword evidence="3" id="KW-1185">Reference proteome</keyword>
<sequence length="76" mass="7783">MISDAPRSRSSAEVGDGPGTDVDSWFTTEVPNIVDGLASSQSIGPLTAAAARELIAVGRAKDALALVLGEVDGSWR</sequence>
<dbReference type="AlphaFoldDB" id="A0A0D6JVV7"/>
<proteinExistence type="predicted"/>
<dbReference type="RefSeq" id="WP_089781247.1">
    <property type="nucleotide sequence ID" value="NZ_CABLRR010000005.1"/>
</dbReference>
<gene>
    <name evidence="2" type="ORF">BN996_03562</name>
</gene>
<feature type="region of interest" description="Disordered" evidence="1">
    <location>
        <begin position="1"/>
        <end position="24"/>
    </location>
</feature>
<evidence type="ECO:0000313" key="3">
    <source>
        <dbReference type="Proteomes" id="UP000198902"/>
    </source>
</evidence>